<evidence type="ECO:0000313" key="3">
    <source>
        <dbReference type="EMBL" id="CAD8832894.1"/>
    </source>
</evidence>
<feature type="region of interest" description="Disordered" evidence="2">
    <location>
        <begin position="221"/>
        <end position="283"/>
    </location>
</feature>
<dbReference type="EMBL" id="HBFQ01010343">
    <property type="protein sequence ID" value="CAD8832894.1"/>
    <property type="molecule type" value="Transcribed_RNA"/>
</dbReference>
<gene>
    <name evidence="3" type="ORF">NSCI0253_LOCUS7242</name>
</gene>
<evidence type="ECO:0000256" key="1">
    <source>
        <dbReference type="SAM" id="Coils"/>
    </source>
</evidence>
<keyword evidence="1" id="KW-0175">Coiled coil</keyword>
<proteinExistence type="predicted"/>
<organism evidence="3">
    <name type="scientific">Noctiluca scintillans</name>
    <name type="common">Sea sparkle</name>
    <name type="synonym">Red tide dinoflagellate</name>
    <dbReference type="NCBI Taxonomy" id="2966"/>
    <lineage>
        <taxon>Eukaryota</taxon>
        <taxon>Sar</taxon>
        <taxon>Alveolata</taxon>
        <taxon>Dinophyceae</taxon>
        <taxon>Noctilucales</taxon>
        <taxon>Noctilucaceae</taxon>
        <taxon>Noctiluca</taxon>
    </lineage>
</organism>
<sequence>MPSLCPDGFSTLMSVVQFDKGWHEHRHSQCAVKIVKVDSSTCSASPHTFKLCGVGVETYAEVRHLVQYAVLVRNGFSCRALLELELDGEARGQWWLQPFQEIAIERTADNASQKSGFTFVRESEAKRQDEVRVTQHPVAPRSPENGLVTCTFTPISMLNAMAAKSRHMWEARRVVSALEASTTLSDDALGEATMLEEAVEAALEAAAKAMRIAEDALRAAETAAKDSEQHAQNARSTHQQLVDTQEGSVEKALADPAVASVVQSTEESAAQHEAEAAELAASTLASEATDAAAEAREQAKEVRWKYAAMRQQWNAQAKQAERAAGRAVRDSDDSAFRASQEPRKAAEACTSGDGWKIFDAVMEAATNGSIQMIQVARDAARMAAAAASSAASMTKQVAEAAERAAVAASVHTDEGARRANDASVLARLSHRRARRYGDAAVLCGKFAQVLAQQAATQAVKEVIKEVADHAREAEQARDVAKQAAERAAAVTVEVREAVEAVADGAAEEWAQEVVDAGAEATSESESTCELARKSSDCLAALDRLAAERAGEMAKKRAAKAEAAAAQASTHARRLEVTASNARQALDDVIEAAKVAPCEEIALVEETLKKMREAVRESEEFAAQGARAAEEAAHAALAAAKEARARLREPGEDEDLCEMAEAHHQTAFSEKMDYVHEQTSAFERARHERRAAQESYRRQDELISELSPLVPFAPASPAIPSASAWEVPPALARRKGNPMWRPGGTELRGQSMQMFGPRRAHFVDRRLSSCAQVQLRLVALAEESSTWEEYGGKELELHLSYTTLINVRWMLRFAKGEVSSWEFRDERVPGGSSESLRVAGRNCNKMPAWQQLPPDGSAEVVLEQLEASRMEYGLPIGVLSYGWCGRSHPDEQGVHLQRLIPLLEAIVRECDCVGPDFTWGIVWDFASLPQRGYSKGFDAAQEDRSELEVGRFRCGLFNINEWYAARFTHVFVLDGPMPQGSLNMREPFLASGFGEEESGRGWCIFERRLSSLIKDQGCFLQLSGMSEEMRDWELIRERCKASRPPPMSPETFADMFARGVQRESEESGTGISFTNKSDLTNVVIPQYTRCFHRLLKSGSELMYGSLGWKDEQIKHLMAAVTSATTSRDVSQPQEDLPLKTLVLFDNQFGADGIDAIFSALQGGALPKLTKLFIGKPSGGEEADAAHQRLGEECKLRNIVFR</sequence>
<name>A0A7S0ZUJ6_NOCSC</name>
<dbReference type="AlphaFoldDB" id="A0A7S0ZUJ6"/>
<feature type="coiled-coil region" evidence="1">
    <location>
        <begin position="459"/>
        <end position="490"/>
    </location>
</feature>
<feature type="coiled-coil region" evidence="1">
    <location>
        <begin position="603"/>
        <end position="645"/>
    </location>
</feature>
<accession>A0A7S0ZUJ6</accession>
<reference evidence="3" key="1">
    <citation type="submission" date="2021-01" db="EMBL/GenBank/DDBJ databases">
        <authorList>
            <person name="Corre E."/>
            <person name="Pelletier E."/>
            <person name="Niang G."/>
            <person name="Scheremetjew M."/>
            <person name="Finn R."/>
            <person name="Kale V."/>
            <person name="Holt S."/>
            <person name="Cochrane G."/>
            <person name="Meng A."/>
            <person name="Brown T."/>
            <person name="Cohen L."/>
        </authorList>
    </citation>
    <scope>NUCLEOTIDE SEQUENCE</scope>
</reference>
<feature type="compositionally biased region" description="Basic and acidic residues" evidence="2">
    <location>
        <begin position="323"/>
        <end position="346"/>
    </location>
</feature>
<feature type="compositionally biased region" description="Polar residues" evidence="2">
    <location>
        <begin position="230"/>
        <end position="247"/>
    </location>
</feature>
<protein>
    <submittedName>
        <fullName evidence="3">Uncharacterized protein</fullName>
    </submittedName>
</protein>
<feature type="region of interest" description="Disordered" evidence="2">
    <location>
        <begin position="323"/>
        <end position="349"/>
    </location>
</feature>
<evidence type="ECO:0000256" key="2">
    <source>
        <dbReference type="SAM" id="MobiDB-lite"/>
    </source>
</evidence>